<keyword evidence="2" id="KW-1185">Reference proteome</keyword>
<dbReference type="Proteomes" id="UP000003019">
    <property type="component" value="Unassembled WGS sequence"/>
</dbReference>
<dbReference type="EMBL" id="AGAY01000023">
    <property type="protein sequence ID" value="EGY53074.1"/>
    <property type="molecule type" value="Genomic_DNA"/>
</dbReference>
<comment type="caution">
    <text evidence="1">The sequence shown here is derived from an EMBL/GenBank/DDBJ whole genome shotgun (WGS) entry which is preliminary data.</text>
</comment>
<evidence type="ECO:0000313" key="1">
    <source>
        <dbReference type="EMBL" id="EGY53074.1"/>
    </source>
</evidence>
<sequence length="41" mass="4552">MGFCKGLRLPESPILYFSGSLMPCFSGSRLPRHTLPPVMDI</sequence>
<dbReference type="PATRIC" id="fig|1032488.3.peg.638"/>
<name>G4CGG2_9NEIS</name>
<proteinExistence type="predicted"/>
<dbReference type="AlphaFoldDB" id="G4CGG2"/>
<organism evidence="1 2">
    <name type="scientific">Neisseria shayeganii 871</name>
    <dbReference type="NCBI Taxonomy" id="1032488"/>
    <lineage>
        <taxon>Bacteria</taxon>
        <taxon>Pseudomonadati</taxon>
        <taxon>Pseudomonadota</taxon>
        <taxon>Betaproteobacteria</taxon>
        <taxon>Neisseriales</taxon>
        <taxon>Neisseriaceae</taxon>
        <taxon>Neisseria</taxon>
    </lineage>
</organism>
<gene>
    <name evidence="1" type="ORF">HMPREF9371_0701</name>
</gene>
<dbReference type="RefSeq" id="WP_009118395.1">
    <property type="nucleotide sequence ID" value="NZ_JH164926.1"/>
</dbReference>
<reference evidence="1 2" key="1">
    <citation type="submission" date="2011-05" db="EMBL/GenBank/DDBJ databases">
        <authorList>
            <person name="Muzny D."/>
            <person name="Qin X."/>
            <person name="Deng J."/>
            <person name="Jiang H."/>
            <person name="Liu Y."/>
            <person name="Qu J."/>
            <person name="Song X.-Z."/>
            <person name="Zhang L."/>
            <person name="Thornton R."/>
            <person name="Coyle M."/>
            <person name="Francisco L."/>
            <person name="Jackson L."/>
            <person name="Javaid M."/>
            <person name="Korchina V."/>
            <person name="Kovar C."/>
            <person name="Mata R."/>
            <person name="Mathew T."/>
            <person name="Ngo R."/>
            <person name="Nguyen L."/>
            <person name="Nguyen N."/>
            <person name="Okwuonu G."/>
            <person name="Ongeri F."/>
            <person name="Pham C."/>
            <person name="Simmons D."/>
            <person name="Wilczek-Boney K."/>
            <person name="Hale W."/>
            <person name="Jakkamsetti A."/>
            <person name="Pham P."/>
            <person name="Ruth R."/>
            <person name="San Lucas F."/>
            <person name="Warren J."/>
            <person name="Zhang J."/>
            <person name="Zhao Z."/>
            <person name="Zhou C."/>
            <person name="Zhu D."/>
            <person name="Lee S."/>
            <person name="Bess C."/>
            <person name="Blankenburg K."/>
            <person name="Forbes L."/>
            <person name="Fu Q."/>
            <person name="Gubbala S."/>
            <person name="Hirani K."/>
            <person name="Jayaseelan J.C."/>
            <person name="Lara F."/>
            <person name="Munidasa M."/>
            <person name="Palculict T."/>
            <person name="Patil S."/>
            <person name="Pu L.-L."/>
            <person name="Saada N."/>
            <person name="Tang L."/>
            <person name="Weissenberger G."/>
            <person name="Zhu Y."/>
            <person name="Hemphill L."/>
            <person name="Shang Y."/>
            <person name="Youmans B."/>
            <person name="Ayvaz T."/>
            <person name="Ross M."/>
            <person name="Santibanez J."/>
            <person name="Aqrawi P."/>
            <person name="Gross S."/>
            <person name="Joshi V."/>
            <person name="Fowler G."/>
            <person name="Nazareth L."/>
            <person name="Reid J."/>
            <person name="Worley K."/>
            <person name="Petrosino J."/>
            <person name="Highlander S."/>
            <person name="Gibbs R."/>
        </authorList>
    </citation>
    <scope>NUCLEOTIDE SEQUENCE [LARGE SCALE GENOMIC DNA]</scope>
    <source>
        <strain evidence="1 2">871</strain>
    </source>
</reference>
<accession>G4CGG2</accession>
<protein>
    <submittedName>
        <fullName evidence="1">Uncharacterized protein</fullName>
    </submittedName>
</protein>
<evidence type="ECO:0000313" key="2">
    <source>
        <dbReference type="Proteomes" id="UP000003019"/>
    </source>
</evidence>
<dbReference type="HOGENOM" id="CLU_3273253_0_0_4"/>